<evidence type="ECO:0000259" key="3">
    <source>
        <dbReference type="Pfam" id="PF07687"/>
    </source>
</evidence>
<feature type="binding site" evidence="1">
    <location>
        <position position="135"/>
    </location>
    <ligand>
        <name>Mn(2+)</name>
        <dbReference type="ChEBI" id="CHEBI:29035"/>
        <label>2</label>
    </ligand>
</feature>
<reference evidence="4" key="1">
    <citation type="submission" date="2020-11" db="EMBL/GenBank/DDBJ databases">
        <title>Sequencing the genomes of 1000 actinobacteria strains.</title>
        <authorList>
            <person name="Klenk H.-P."/>
        </authorList>
    </citation>
    <scope>NUCLEOTIDE SEQUENCE</scope>
    <source>
        <strain evidence="4">DSM 26152</strain>
    </source>
</reference>
<feature type="binding site" evidence="1">
    <location>
        <position position="171"/>
    </location>
    <ligand>
        <name>Mn(2+)</name>
        <dbReference type="ChEBI" id="CHEBI:29035"/>
        <label>2</label>
    </ligand>
</feature>
<keyword evidence="5" id="KW-1185">Reference proteome</keyword>
<dbReference type="EMBL" id="JADOTZ010000001">
    <property type="protein sequence ID" value="MBG6084016.1"/>
    <property type="molecule type" value="Genomic_DNA"/>
</dbReference>
<dbReference type="PIRSF" id="PIRSF005962">
    <property type="entry name" value="Pept_M20D_amidohydro"/>
    <property type="match status" value="1"/>
</dbReference>
<dbReference type="Pfam" id="PF07687">
    <property type="entry name" value="M20_dimer"/>
    <property type="match status" value="1"/>
</dbReference>
<evidence type="ECO:0000256" key="1">
    <source>
        <dbReference type="PIRSR" id="PIRSR005962-1"/>
    </source>
</evidence>
<dbReference type="NCBIfam" id="TIGR01891">
    <property type="entry name" value="amidohydrolases"/>
    <property type="match status" value="1"/>
</dbReference>
<dbReference type="PANTHER" id="PTHR11014">
    <property type="entry name" value="PEPTIDASE M20 FAMILY MEMBER"/>
    <property type="match status" value="1"/>
</dbReference>
<proteinExistence type="predicted"/>
<evidence type="ECO:0000256" key="2">
    <source>
        <dbReference type="SAM" id="MobiDB-lite"/>
    </source>
</evidence>
<feature type="binding site" evidence="1">
    <location>
        <position position="196"/>
    </location>
    <ligand>
        <name>Mn(2+)</name>
        <dbReference type="ChEBI" id="CHEBI:29035"/>
        <label>2</label>
    </ligand>
</feature>
<keyword evidence="1" id="KW-0479">Metal-binding</keyword>
<sequence length="430" mass="44830">MSGTSDQPSQPAPAHPVGAGQRVVTTAGVPAVGPWVDPLLDSLIEFRRDVHAHPELSFQEHRTTERLLATLREAGLEPVQMASTGPGEGTGAWVDIGEGPLALGLRADIDALPVLEETGLDYASTTEGVCHACGHDIHTTVALGVALTLSKLHDAGKLAARVRVIFQPAEERMPGGAKAVIAQGILDEVPRVVALHCDPRIDAGKIGTRIGAITSAADTIKIELTGRGGHTSRPHLTEDLVFALSKVAIDVPAVLSRRVDVRSGVSVVWGQISGGSAPNAIPSAGYLAGTMRCLDAEAWEAAGDMLDTVVQQVAQPFGVDVKLEHVRGVPPVMNASAETELIEAAARAEIGAHAIVLTPQSMGGEDFAWMTQKVPGSMLRLGTRTPGGETYDLHRGDYTPDERAIGVGVRVMAAAAVRAAVETATGVIAE</sequence>
<evidence type="ECO:0000313" key="4">
    <source>
        <dbReference type="EMBL" id="MBG6084016.1"/>
    </source>
</evidence>
<comment type="cofactor">
    <cofactor evidence="1">
        <name>Mn(2+)</name>
        <dbReference type="ChEBI" id="CHEBI:29035"/>
    </cofactor>
    <text evidence="1">The Mn(2+) ion enhances activity.</text>
</comment>
<dbReference type="PANTHER" id="PTHR11014:SF63">
    <property type="entry name" value="METALLOPEPTIDASE, PUTATIVE (AFU_ORTHOLOGUE AFUA_6G09600)-RELATED"/>
    <property type="match status" value="1"/>
</dbReference>
<dbReference type="InterPro" id="IPR011650">
    <property type="entry name" value="Peptidase_M20_dimer"/>
</dbReference>
<evidence type="ECO:0000313" key="5">
    <source>
        <dbReference type="Proteomes" id="UP000625033"/>
    </source>
</evidence>
<dbReference type="InterPro" id="IPR002933">
    <property type="entry name" value="Peptidase_M20"/>
</dbReference>
<feature type="binding site" evidence="1">
    <location>
        <position position="133"/>
    </location>
    <ligand>
        <name>Mn(2+)</name>
        <dbReference type="ChEBI" id="CHEBI:29035"/>
        <label>2</label>
    </ligand>
</feature>
<dbReference type="AlphaFoldDB" id="A0A931DAL9"/>
<organism evidence="4 5">
    <name type="scientific">Zhihengliuella flava</name>
    <dbReference type="NCBI Taxonomy" id="1285193"/>
    <lineage>
        <taxon>Bacteria</taxon>
        <taxon>Bacillati</taxon>
        <taxon>Actinomycetota</taxon>
        <taxon>Actinomycetes</taxon>
        <taxon>Micrococcales</taxon>
        <taxon>Micrococcaceae</taxon>
        <taxon>Zhihengliuella</taxon>
    </lineage>
</organism>
<dbReference type="EC" id="3.5.1.-" evidence="4"/>
<comment type="caution">
    <text evidence="4">The sequence shown here is derived from an EMBL/GenBank/DDBJ whole genome shotgun (WGS) entry which is preliminary data.</text>
</comment>
<keyword evidence="1" id="KW-0464">Manganese</keyword>
<dbReference type="InterPro" id="IPR017439">
    <property type="entry name" value="Amidohydrolase"/>
</dbReference>
<dbReference type="Pfam" id="PF01546">
    <property type="entry name" value="Peptidase_M20"/>
    <property type="match status" value="1"/>
</dbReference>
<dbReference type="Gene3D" id="3.40.630.10">
    <property type="entry name" value="Zn peptidases"/>
    <property type="match status" value="1"/>
</dbReference>
<feature type="domain" description="Peptidase M20 dimerisation" evidence="3">
    <location>
        <begin position="219"/>
        <end position="314"/>
    </location>
</feature>
<accession>A0A931DAL9</accession>
<name>A0A931DAL9_9MICC</name>
<keyword evidence="4" id="KW-0378">Hydrolase</keyword>
<feature type="binding site" evidence="1">
    <location>
        <position position="394"/>
    </location>
    <ligand>
        <name>Mn(2+)</name>
        <dbReference type="ChEBI" id="CHEBI:29035"/>
        <label>2</label>
    </ligand>
</feature>
<dbReference type="InterPro" id="IPR036264">
    <property type="entry name" value="Bact_exopeptidase_dim_dom"/>
</dbReference>
<feature type="region of interest" description="Disordered" evidence="2">
    <location>
        <begin position="1"/>
        <end position="20"/>
    </location>
</feature>
<dbReference type="SUPFAM" id="SSF55031">
    <property type="entry name" value="Bacterial exopeptidase dimerisation domain"/>
    <property type="match status" value="1"/>
</dbReference>
<dbReference type="GO" id="GO:0046872">
    <property type="term" value="F:metal ion binding"/>
    <property type="evidence" value="ECO:0007669"/>
    <property type="project" value="UniProtKB-KW"/>
</dbReference>
<dbReference type="Proteomes" id="UP000625033">
    <property type="component" value="Unassembled WGS sequence"/>
</dbReference>
<protein>
    <submittedName>
        <fullName evidence="4">Amidohydrolase</fullName>
        <ecNumber evidence="4">3.5.1.-</ecNumber>
    </submittedName>
</protein>
<dbReference type="SUPFAM" id="SSF53187">
    <property type="entry name" value="Zn-dependent exopeptidases"/>
    <property type="match status" value="1"/>
</dbReference>
<dbReference type="Gene3D" id="3.30.70.360">
    <property type="match status" value="1"/>
</dbReference>
<dbReference type="GO" id="GO:0016787">
    <property type="term" value="F:hydrolase activity"/>
    <property type="evidence" value="ECO:0007669"/>
    <property type="project" value="UniProtKB-KW"/>
</dbReference>
<gene>
    <name evidence="4" type="ORF">IW252_000783</name>
</gene>